<dbReference type="Proteomes" id="UP000468687">
    <property type="component" value="Unassembled WGS sequence"/>
</dbReference>
<gene>
    <name evidence="1" type="ORF">G3T38_04280</name>
</gene>
<sequence>MTSAADADLALGGRVAGPPRELRVALAARAAAYLVDAGTGQPACAVVEHDAVVVPDAVRLPLGLAWEHVLAARTTHPVLLGDAVLRCGDVVVPVRAHTDSRLRVTDPDAADPASAARRLAAARERVAARTAATDSPWPAVTHAWTGGHATPAALVADAPTLIGRGPGLTPTGDDLCSGVLLVHRVLGTPGTDAAAAAVLDLARTRTTTASRLLLAAAAEGRATPAVRRVLTTLLAPGPGDPEVTGALGVLDRHVAALLALGHTSGADLADGIRDGLLAVAASRSLLSPVPSTERNCA</sequence>
<dbReference type="RefSeq" id="WP_163770846.1">
    <property type="nucleotide sequence ID" value="NZ_JAAGXA010000002.1"/>
</dbReference>
<dbReference type="EMBL" id="JAAGXA010000002">
    <property type="protein sequence ID" value="NEN77490.1"/>
    <property type="molecule type" value="Genomic_DNA"/>
</dbReference>
<name>A0A6P0HGV3_9ACTN</name>
<dbReference type="Pfam" id="PF11392">
    <property type="entry name" value="AllH"/>
    <property type="match status" value="1"/>
</dbReference>
<keyword evidence="2" id="KW-1185">Reference proteome</keyword>
<dbReference type="InterPro" id="IPR021530">
    <property type="entry name" value="AllH-like"/>
</dbReference>
<proteinExistence type="predicted"/>
<protein>
    <submittedName>
        <fullName evidence="1">DUF2877 domain-containing protein</fullName>
    </submittedName>
</protein>
<evidence type="ECO:0000313" key="1">
    <source>
        <dbReference type="EMBL" id="NEN77490.1"/>
    </source>
</evidence>
<comment type="caution">
    <text evidence="1">The sequence shown here is derived from an EMBL/GenBank/DDBJ whole genome shotgun (WGS) entry which is preliminary data.</text>
</comment>
<accession>A0A6P0HGV3</accession>
<reference evidence="1 2" key="1">
    <citation type="journal article" date="2014" name="Int. J. Syst. Evol. Microbiol.">
        <title>Nocardioides zeae sp. nov., isolated from the stem of Zea mays.</title>
        <authorList>
            <person name="Glaeser S.P."/>
            <person name="McInroy J.A."/>
            <person name="Busse H.J."/>
            <person name="Kampfer P."/>
        </authorList>
    </citation>
    <scope>NUCLEOTIDE SEQUENCE [LARGE SCALE GENOMIC DNA]</scope>
    <source>
        <strain evidence="1 2">JCM 30728</strain>
    </source>
</reference>
<organism evidence="1 2">
    <name type="scientific">Nocardioides zeae</name>
    <dbReference type="NCBI Taxonomy" id="1457234"/>
    <lineage>
        <taxon>Bacteria</taxon>
        <taxon>Bacillati</taxon>
        <taxon>Actinomycetota</taxon>
        <taxon>Actinomycetes</taxon>
        <taxon>Propionibacteriales</taxon>
        <taxon>Nocardioidaceae</taxon>
        <taxon>Nocardioides</taxon>
    </lineage>
</organism>
<dbReference type="AlphaFoldDB" id="A0A6P0HGV3"/>
<evidence type="ECO:0000313" key="2">
    <source>
        <dbReference type="Proteomes" id="UP000468687"/>
    </source>
</evidence>